<keyword evidence="1" id="KW-0227">DNA damage</keyword>
<dbReference type="STRING" id="68775.A0A5C3LHW6"/>
<dbReference type="PANTHER" id="PTHR12159:SF9">
    <property type="entry name" value="G_T MISMATCH-SPECIFIC THYMINE DNA GLYCOSYLASE"/>
    <property type="match status" value="1"/>
</dbReference>
<dbReference type="InterPro" id="IPR036895">
    <property type="entry name" value="Uracil-DNA_glycosylase-like_sf"/>
</dbReference>
<keyword evidence="3" id="KW-0234">DNA repair</keyword>
<feature type="compositionally biased region" description="Polar residues" evidence="4">
    <location>
        <begin position="44"/>
        <end position="54"/>
    </location>
</feature>
<evidence type="ECO:0000256" key="2">
    <source>
        <dbReference type="ARBA" id="ARBA00022801"/>
    </source>
</evidence>
<keyword evidence="6" id="KW-1185">Reference proteome</keyword>
<dbReference type="AlphaFoldDB" id="A0A5C3LHW6"/>
<reference evidence="5 6" key="1">
    <citation type="journal article" date="2019" name="Nat. Ecol. Evol.">
        <title>Megaphylogeny resolves global patterns of mushroom evolution.</title>
        <authorList>
            <person name="Varga T."/>
            <person name="Krizsan K."/>
            <person name="Foldi C."/>
            <person name="Dima B."/>
            <person name="Sanchez-Garcia M."/>
            <person name="Sanchez-Ramirez S."/>
            <person name="Szollosi G.J."/>
            <person name="Szarkandi J.G."/>
            <person name="Papp V."/>
            <person name="Albert L."/>
            <person name="Andreopoulos W."/>
            <person name="Angelini C."/>
            <person name="Antonin V."/>
            <person name="Barry K.W."/>
            <person name="Bougher N.L."/>
            <person name="Buchanan P."/>
            <person name="Buyck B."/>
            <person name="Bense V."/>
            <person name="Catcheside P."/>
            <person name="Chovatia M."/>
            <person name="Cooper J."/>
            <person name="Damon W."/>
            <person name="Desjardin D."/>
            <person name="Finy P."/>
            <person name="Geml J."/>
            <person name="Haridas S."/>
            <person name="Hughes K."/>
            <person name="Justo A."/>
            <person name="Karasinski D."/>
            <person name="Kautmanova I."/>
            <person name="Kiss B."/>
            <person name="Kocsube S."/>
            <person name="Kotiranta H."/>
            <person name="LaButti K.M."/>
            <person name="Lechner B.E."/>
            <person name="Liimatainen K."/>
            <person name="Lipzen A."/>
            <person name="Lukacs Z."/>
            <person name="Mihaltcheva S."/>
            <person name="Morgado L.N."/>
            <person name="Niskanen T."/>
            <person name="Noordeloos M.E."/>
            <person name="Ohm R.A."/>
            <person name="Ortiz-Santana B."/>
            <person name="Ovrebo C."/>
            <person name="Racz N."/>
            <person name="Riley R."/>
            <person name="Savchenko A."/>
            <person name="Shiryaev A."/>
            <person name="Soop K."/>
            <person name="Spirin V."/>
            <person name="Szebenyi C."/>
            <person name="Tomsovsky M."/>
            <person name="Tulloss R.E."/>
            <person name="Uehling J."/>
            <person name="Grigoriev I.V."/>
            <person name="Vagvolgyi C."/>
            <person name="Papp T."/>
            <person name="Martin F.M."/>
            <person name="Miettinen O."/>
            <person name="Hibbett D.S."/>
            <person name="Nagy L.G."/>
        </authorList>
    </citation>
    <scope>NUCLEOTIDE SEQUENCE [LARGE SCALE GENOMIC DNA]</scope>
    <source>
        <strain evidence="5 6">CBS 166.37</strain>
    </source>
</reference>
<dbReference type="SUPFAM" id="SSF52141">
    <property type="entry name" value="Uracil-DNA glycosylase-like"/>
    <property type="match status" value="1"/>
</dbReference>
<sequence>ASISRFVFACSSPASISRSRQQKSTSKNKTPSNTPIFENFEDGTITTGSPTQYRTSKRLRMPLDEYEAEEQQLNKKSKKKRGLSGPEVYAHLKGLEDCLQEGLEFVFCGIKSASGKNLVCALIAFFIYLYQIRITSERLLPEDDHTLPKRFSIGLTNLVSRPTTEQVELSKKEKIDGVPVVLDKIARYRPGIVCFVCLGIADVFKSYVLKDQLKEKKSKATYGLQSFKLVYSEESECNVKETLFYAVSSTSGRVVRYQRSDKVKQFTDLKYVMQEMKNNTISTETLHVVIPPSLASSSSENST</sequence>
<keyword evidence="2" id="KW-0378">Hydrolase</keyword>
<feature type="region of interest" description="Disordered" evidence="4">
    <location>
        <begin position="13"/>
        <end position="54"/>
    </location>
</feature>
<dbReference type="OrthoDB" id="565731at2759"/>
<dbReference type="EMBL" id="ML213666">
    <property type="protein sequence ID" value="TFK32684.1"/>
    <property type="molecule type" value="Genomic_DNA"/>
</dbReference>
<name>A0A5C3LHW6_9AGAR</name>
<feature type="non-terminal residue" evidence="5">
    <location>
        <position position="1"/>
    </location>
</feature>
<dbReference type="GO" id="GO:0006285">
    <property type="term" value="P:base-excision repair, AP site formation"/>
    <property type="evidence" value="ECO:0007669"/>
    <property type="project" value="InterPro"/>
</dbReference>
<organism evidence="5 6">
    <name type="scientific">Crucibulum laeve</name>
    <dbReference type="NCBI Taxonomy" id="68775"/>
    <lineage>
        <taxon>Eukaryota</taxon>
        <taxon>Fungi</taxon>
        <taxon>Dikarya</taxon>
        <taxon>Basidiomycota</taxon>
        <taxon>Agaricomycotina</taxon>
        <taxon>Agaricomycetes</taxon>
        <taxon>Agaricomycetidae</taxon>
        <taxon>Agaricales</taxon>
        <taxon>Agaricineae</taxon>
        <taxon>Nidulariaceae</taxon>
        <taxon>Crucibulum</taxon>
    </lineage>
</organism>
<dbReference type="GO" id="GO:0004844">
    <property type="term" value="F:uracil DNA N-glycosylase activity"/>
    <property type="evidence" value="ECO:0007669"/>
    <property type="project" value="TreeGrafter"/>
</dbReference>
<dbReference type="GO" id="GO:0008263">
    <property type="term" value="F:pyrimidine-specific mismatch base pair DNA N-glycosylase activity"/>
    <property type="evidence" value="ECO:0007669"/>
    <property type="project" value="TreeGrafter"/>
</dbReference>
<evidence type="ECO:0000313" key="6">
    <source>
        <dbReference type="Proteomes" id="UP000308652"/>
    </source>
</evidence>
<protein>
    <submittedName>
        <fullName evidence="5">Uncharacterized protein</fullName>
    </submittedName>
</protein>
<evidence type="ECO:0000256" key="4">
    <source>
        <dbReference type="SAM" id="MobiDB-lite"/>
    </source>
</evidence>
<accession>A0A5C3LHW6</accession>
<dbReference type="CDD" id="cd10028">
    <property type="entry name" value="UDG-F2_TDG_MUG"/>
    <property type="match status" value="1"/>
</dbReference>
<proteinExistence type="predicted"/>
<dbReference type="PANTHER" id="PTHR12159">
    <property type="entry name" value="G/T AND G/U MISMATCH-SPECIFIC DNA GLYCOSYLASE"/>
    <property type="match status" value="1"/>
</dbReference>
<feature type="compositionally biased region" description="Polar residues" evidence="4">
    <location>
        <begin position="13"/>
        <end position="36"/>
    </location>
</feature>
<evidence type="ECO:0000256" key="1">
    <source>
        <dbReference type="ARBA" id="ARBA00022763"/>
    </source>
</evidence>
<dbReference type="InterPro" id="IPR015637">
    <property type="entry name" value="MUG/TDG"/>
</dbReference>
<gene>
    <name evidence="5" type="ORF">BDQ12DRAFT_692119</name>
</gene>
<dbReference type="Proteomes" id="UP000308652">
    <property type="component" value="Unassembled WGS sequence"/>
</dbReference>
<evidence type="ECO:0000313" key="5">
    <source>
        <dbReference type="EMBL" id="TFK32684.1"/>
    </source>
</evidence>
<evidence type="ECO:0000256" key="3">
    <source>
        <dbReference type="ARBA" id="ARBA00023204"/>
    </source>
</evidence>
<dbReference type="Gene3D" id="3.40.470.10">
    <property type="entry name" value="Uracil-DNA glycosylase-like domain"/>
    <property type="match status" value="1"/>
</dbReference>